<dbReference type="Proteomes" id="UP000442695">
    <property type="component" value="Unassembled WGS sequence"/>
</dbReference>
<gene>
    <name evidence="2" type="ORF">GN299_12890</name>
</gene>
<dbReference type="InterPro" id="IPR024311">
    <property type="entry name" value="Lipocalin-like"/>
</dbReference>
<reference evidence="2 3" key="1">
    <citation type="submission" date="2019-12" db="EMBL/GenBank/DDBJ databases">
        <authorList>
            <person name="Woiski C."/>
        </authorList>
    </citation>
    <scope>NUCLEOTIDE SEQUENCE [LARGE SCALE GENOMIC DNA]</scope>
    <source>
        <strain evidence="2 3">BOE100</strain>
    </source>
</reference>
<accession>A0A7V8EGW2</accession>
<organism evidence="2 3">
    <name type="scientific">Pseudomonas putida</name>
    <name type="common">Arthrobacter siderocapsulatus</name>
    <dbReference type="NCBI Taxonomy" id="303"/>
    <lineage>
        <taxon>Bacteria</taxon>
        <taxon>Pseudomonadati</taxon>
        <taxon>Pseudomonadota</taxon>
        <taxon>Gammaproteobacteria</taxon>
        <taxon>Pseudomonadales</taxon>
        <taxon>Pseudomonadaceae</taxon>
        <taxon>Pseudomonas</taxon>
    </lineage>
</organism>
<evidence type="ECO:0000313" key="3">
    <source>
        <dbReference type="Proteomes" id="UP000442695"/>
    </source>
</evidence>
<evidence type="ECO:0000259" key="1">
    <source>
        <dbReference type="Pfam" id="PF13924"/>
    </source>
</evidence>
<comment type="caution">
    <text evidence="2">The sequence shown here is derived from an EMBL/GenBank/DDBJ whole genome shotgun (WGS) entry which is preliminary data.</text>
</comment>
<sequence length="151" mass="17112">MITLREKLIGTWEMEDFKIVEGGLLVDPPLGPVETCGGYLIYSADGHMVAFLSQKDIPRFEDNSLDGGTLEERARANQGIITYVGTFDIDEKNSTVTHHVKYASVPNMISRDLLRICVWEGEKLKLDTPPMEFGGQMKSSYILWRRVNSHY</sequence>
<dbReference type="EMBL" id="WOWR01000013">
    <property type="protein sequence ID" value="KAF0254595.1"/>
    <property type="molecule type" value="Genomic_DNA"/>
</dbReference>
<dbReference type="RefSeq" id="WP_156858974.1">
    <property type="nucleotide sequence ID" value="NZ_WOWR01000013.1"/>
</dbReference>
<name>A0A7V8EGW2_PSEPU</name>
<dbReference type="AlphaFoldDB" id="A0A7V8EGW2"/>
<dbReference type="Pfam" id="PF13924">
    <property type="entry name" value="Lipocalin_5"/>
    <property type="match status" value="1"/>
</dbReference>
<evidence type="ECO:0000313" key="2">
    <source>
        <dbReference type="EMBL" id="KAF0254595.1"/>
    </source>
</evidence>
<protein>
    <recommendedName>
        <fullName evidence="1">Lipocalin-like domain-containing protein</fullName>
    </recommendedName>
</protein>
<proteinExistence type="predicted"/>
<feature type="domain" description="Lipocalin-like" evidence="1">
    <location>
        <begin position="9"/>
        <end position="147"/>
    </location>
</feature>